<dbReference type="EMBL" id="SMTK01000006">
    <property type="protein sequence ID" value="TDK23578.1"/>
    <property type="molecule type" value="Genomic_DNA"/>
</dbReference>
<evidence type="ECO:0000259" key="2">
    <source>
        <dbReference type="Pfam" id="PF13559"/>
    </source>
</evidence>
<gene>
    <name evidence="3" type="ORF">E2F48_16465</name>
</gene>
<evidence type="ECO:0000256" key="1">
    <source>
        <dbReference type="SAM" id="Phobius"/>
    </source>
</evidence>
<dbReference type="Pfam" id="PF13559">
    <property type="entry name" value="DUF4129"/>
    <property type="match status" value="1"/>
</dbReference>
<dbReference type="InterPro" id="IPR025403">
    <property type="entry name" value="TgpA-like_C"/>
</dbReference>
<evidence type="ECO:0000313" key="3">
    <source>
        <dbReference type="EMBL" id="TDK23578.1"/>
    </source>
</evidence>
<keyword evidence="1" id="KW-1133">Transmembrane helix</keyword>
<organism evidence="3 4">
    <name type="scientific">Arthrobacter crusticola</name>
    <dbReference type="NCBI Taxonomy" id="2547960"/>
    <lineage>
        <taxon>Bacteria</taxon>
        <taxon>Bacillati</taxon>
        <taxon>Actinomycetota</taxon>
        <taxon>Actinomycetes</taxon>
        <taxon>Micrococcales</taxon>
        <taxon>Micrococcaceae</taxon>
        <taxon>Arthrobacter</taxon>
    </lineage>
</organism>
<dbReference type="OrthoDB" id="3389322at2"/>
<dbReference type="Proteomes" id="UP000295411">
    <property type="component" value="Unassembled WGS sequence"/>
</dbReference>
<feature type="transmembrane region" description="Helical" evidence="1">
    <location>
        <begin position="66"/>
        <end position="85"/>
    </location>
</feature>
<name>A0A4R5TSU6_9MICC</name>
<comment type="caution">
    <text evidence="3">The sequence shown here is derived from an EMBL/GenBank/DDBJ whole genome shotgun (WGS) entry which is preliminary data.</text>
</comment>
<proteinExistence type="predicted"/>
<accession>A0A4R5TSU6</accession>
<protein>
    <submittedName>
        <fullName evidence="3">DUF4129 domain-containing protein</fullName>
    </submittedName>
</protein>
<reference evidence="3 4" key="1">
    <citation type="submission" date="2019-03" db="EMBL/GenBank/DDBJ databases">
        <title>Arthrobacter sp. nov., an bacterium isolated from biocrust in Mu Us Desert.</title>
        <authorList>
            <person name="Lixiong L."/>
        </authorList>
    </citation>
    <scope>NUCLEOTIDE SEQUENCE [LARGE SCALE GENOMIC DNA]</scope>
    <source>
        <strain evidence="3 4">SLN-3</strain>
    </source>
</reference>
<sequence>MSPGVLPVTGDTPVDRDEARKLLQDELAKPVYQEAQPSLLDRAVQAALDWIVEALSGIRSVGAGPGTLLLAAGAVLIIVVAVLLIRPRLNARADRTGRAVFSTGAALPAAEHRRRAAAAAGAGRWNEALAERLRAVVRDAEERGILEERPSRTATEAAAGLAPAFPGSAGEIRWLAERFNEVQYGRGAASEADEADAVRAAALDAALAGGVPAGEGAPGAAR</sequence>
<evidence type="ECO:0000313" key="4">
    <source>
        <dbReference type="Proteomes" id="UP000295411"/>
    </source>
</evidence>
<keyword evidence="4" id="KW-1185">Reference proteome</keyword>
<keyword evidence="1" id="KW-0472">Membrane</keyword>
<feature type="domain" description="Protein-glutamine gamma-glutamyltransferase-like C-terminal" evidence="2">
    <location>
        <begin position="133"/>
        <end position="201"/>
    </location>
</feature>
<keyword evidence="1" id="KW-0812">Transmembrane</keyword>
<dbReference type="AlphaFoldDB" id="A0A4R5TSU6"/>